<dbReference type="PIRSF" id="PIRSF002070">
    <property type="entry name" value="SSB"/>
    <property type="match status" value="1"/>
</dbReference>
<name>A0A1G2DWG4_9BACT</name>
<comment type="caution">
    <text evidence="4">The sequence shown here is derived from an EMBL/GenBank/DDBJ whole genome shotgun (WGS) entry which is preliminary data.</text>
</comment>
<evidence type="ECO:0000256" key="1">
    <source>
        <dbReference type="ARBA" id="ARBA00023125"/>
    </source>
</evidence>
<evidence type="ECO:0000256" key="3">
    <source>
        <dbReference type="PIRNR" id="PIRNR002070"/>
    </source>
</evidence>
<comment type="caution">
    <text evidence="2">Lacks conserved residue(s) required for the propagation of feature annotation.</text>
</comment>
<sequence>MNLNKTILVGRVANDPEMRSTPAGQPVCTFRMATNRVWTERDSGKKQEKTEYHNIVLWRRLAEIASQFLTKGSLVLVEGRLETRSWEDSSGNRRYRTEIVGERMQLGPKAAGRVTPFPKETPPEEIPIIEEKPEEEIDIKDIPF</sequence>
<evidence type="ECO:0000313" key="4">
    <source>
        <dbReference type="EMBL" id="OGZ17712.1"/>
    </source>
</evidence>
<dbReference type="HAMAP" id="MF_00984">
    <property type="entry name" value="SSB"/>
    <property type="match status" value="1"/>
</dbReference>
<dbReference type="Gene3D" id="2.40.50.140">
    <property type="entry name" value="Nucleic acid-binding proteins"/>
    <property type="match status" value="1"/>
</dbReference>
<proteinExistence type="inferred from homology"/>
<evidence type="ECO:0000313" key="5">
    <source>
        <dbReference type="Proteomes" id="UP000176752"/>
    </source>
</evidence>
<organism evidence="4 5">
    <name type="scientific">Candidatus Nealsonbacteria bacterium RBG_13_36_15</name>
    <dbReference type="NCBI Taxonomy" id="1801660"/>
    <lineage>
        <taxon>Bacteria</taxon>
        <taxon>Candidatus Nealsoniibacteriota</taxon>
    </lineage>
</organism>
<dbReference type="PANTHER" id="PTHR10302">
    <property type="entry name" value="SINGLE-STRANDED DNA-BINDING PROTEIN"/>
    <property type="match status" value="1"/>
</dbReference>
<dbReference type="InterPro" id="IPR011344">
    <property type="entry name" value="ssDNA-bd"/>
</dbReference>
<keyword evidence="1 2" id="KW-0238">DNA-binding</keyword>
<dbReference type="NCBIfam" id="TIGR00621">
    <property type="entry name" value="ssb"/>
    <property type="match status" value="1"/>
</dbReference>
<dbReference type="GO" id="GO:0003697">
    <property type="term" value="F:single-stranded DNA binding"/>
    <property type="evidence" value="ECO:0007669"/>
    <property type="project" value="UniProtKB-UniRule"/>
</dbReference>
<dbReference type="CDD" id="cd04496">
    <property type="entry name" value="SSB_OBF"/>
    <property type="match status" value="1"/>
</dbReference>
<dbReference type="InterPro" id="IPR012340">
    <property type="entry name" value="NA-bd_OB-fold"/>
</dbReference>
<gene>
    <name evidence="4" type="ORF">A2Z78_00160</name>
</gene>
<dbReference type="Proteomes" id="UP000176752">
    <property type="component" value="Unassembled WGS sequence"/>
</dbReference>
<dbReference type="STRING" id="1801660.A2Z78_00160"/>
<dbReference type="SUPFAM" id="SSF50249">
    <property type="entry name" value="Nucleic acid-binding proteins"/>
    <property type="match status" value="1"/>
</dbReference>
<dbReference type="PROSITE" id="PS50935">
    <property type="entry name" value="SSB"/>
    <property type="match status" value="1"/>
</dbReference>
<dbReference type="GO" id="GO:0006260">
    <property type="term" value="P:DNA replication"/>
    <property type="evidence" value="ECO:0007669"/>
    <property type="project" value="InterPro"/>
</dbReference>
<comment type="subunit">
    <text evidence="2">Homotetramer.</text>
</comment>
<protein>
    <recommendedName>
        <fullName evidence="2 3">Single-stranded DNA-binding protein</fullName>
        <shortName evidence="2">SSB</shortName>
    </recommendedName>
</protein>
<reference evidence="4 5" key="1">
    <citation type="journal article" date="2016" name="Nat. Commun.">
        <title>Thousands of microbial genomes shed light on interconnected biogeochemical processes in an aquifer system.</title>
        <authorList>
            <person name="Anantharaman K."/>
            <person name="Brown C.T."/>
            <person name="Hug L.A."/>
            <person name="Sharon I."/>
            <person name="Castelle C.J."/>
            <person name="Probst A.J."/>
            <person name="Thomas B.C."/>
            <person name="Singh A."/>
            <person name="Wilkins M.J."/>
            <person name="Karaoz U."/>
            <person name="Brodie E.L."/>
            <person name="Williams K.H."/>
            <person name="Hubbard S.S."/>
            <person name="Banfield J.F."/>
        </authorList>
    </citation>
    <scope>NUCLEOTIDE SEQUENCE [LARGE SCALE GENOMIC DNA]</scope>
</reference>
<dbReference type="Pfam" id="PF00436">
    <property type="entry name" value="SSB"/>
    <property type="match status" value="1"/>
</dbReference>
<dbReference type="PANTHER" id="PTHR10302:SF27">
    <property type="entry name" value="SINGLE-STRANDED DNA-BINDING PROTEIN"/>
    <property type="match status" value="1"/>
</dbReference>
<dbReference type="InterPro" id="IPR000424">
    <property type="entry name" value="Primosome_PriB/ssb"/>
</dbReference>
<accession>A0A1G2DWG4</accession>
<dbReference type="GO" id="GO:0009295">
    <property type="term" value="C:nucleoid"/>
    <property type="evidence" value="ECO:0007669"/>
    <property type="project" value="TreeGrafter"/>
</dbReference>
<evidence type="ECO:0000256" key="2">
    <source>
        <dbReference type="HAMAP-Rule" id="MF_00984"/>
    </source>
</evidence>
<dbReference type="AlphaFoldDB" id="A0A1G2DWG4"/>
<dbReference type="EMBL" id="MHLV01000016">
    <property type="protein sequence ID" value="OGZ17712.1"/>
    <property type="molecule type" value="Genomic_DNA"/>
</dbReference>